<comment type="similarity">
    <text evidence="1">Belongs to the short-chain dehydrogenases/reductases (SDR) family.</text>
</comment>
<dbReference type="EMBL" id="AKFP01000057">
    <property type="protein sequence ID" value="EJN55350.1"/>
    <property type="molecule type" value="Genomic_DNA"/>
</dbReference>
<sequence>MRLMQTLQNKRILVLGGTSGFGEEVARQALQQDAQVMIVGRDPERFQQALGRLMVVGRVAGQSFDVRDEAALATYLSQVGPIDHVVSMVGGALSGGFLDTPLSEIRAAVEAKFFTNVMIAQQAVKHLAPGGSLIFTAGAGGHPQDASGAIVGNQAIGTLVQGLALEMAPQRANAVAPTWTPTGLWRDLSTQQLQQNETATAQQIPLHRVATVAEVASAYLYLMQNNYVTGQVLTVDGGFSLV</sequence>
<gene>
    <name evidence="3" type="ORF">A11Y_117095</name>
</gene>
<accession>J3EQ15</accession>
<dbReference type="Proteomes" id="UP000007271">
    <property type="component" value="Unassembled WGS sequence"/>
</dbReference>
<dbReference type="Gene3D" id="3.40.50.720">
    <property type="entry name" value="NAD(P)-binding Rossmann-like Domain"/>
    <property type="match status" value="1"/>
</dbReference>
<dbReference type="GO" id="GO:0016491">
    <property type="term" value="F:oxidoreductase activity"/>
    <property type="evidence" value="ECO:0007669"/>
    <property type="project" value="UniProtKB-KW"/>
</dbReference>
<comment type="caution">
    <text evidence="3">The sequence shown here is derived from an EMBL/GenBank/DDBJ whole genome shotgun (WGS) entry which is preliminary data.</text>
</comment>
<dbReference type="STRING" id="1185325.A11Y_117095"/>
<dbReference type="Pfam" id="PF13561">
    <property type="entry name" value="adh_short_C2"/>
    <property type="match status" value="1"/>
</dbReference>
<dbReference type="PATRIC" id="fig|1185325.3.peg.2030"/>
<dbReference type="PRINTS" id="PR00081">
    <property type="entry name" value="GDHRDH"/>
</dbReference>
<evidence type="ECO:0000313" key="3">
    <source>
        <dbReference type="EMBL" id="EJN55350.1"/>
    </source>
</evidence>
<dbReference type="InterPro" id="IPR051122">
    <property type="entry name" value="SDR_DHRS6-like"/>
</dbReference>
<dbReference type="AlphaFoldDB" id="J3EQ15"/>
<reference evidence="3 4" key="1">
    <citation type="submission" date="2012-05" db="EMBL/GenBank/DDBJ databases">
        <title>Complete Genome Sequence of Lactobacillus coryniformis CECT5711.</title>
        <authorList>
            <person name="Rodriguez J.M."/>
        </authorList>
    </citation>
    <scope>NUCLEOTIDE SEQUENCE [LARGE SCALE GENOMIC DNA]</scope>
    <source>
        <strain evidence="4">CECT5711</strain>
    </source>
</reference>
<dbReference type="SUPFAM" id="SSF51735">
    <property type="entry name" value="NAD(P)-binding Rossmann-fold domains"/>
    <property type="match status" value="1"/>
</dbReference>
<proteinExistence type="inferred from homology"/>
<dbReference type="InterPro" id="IPR002347">
    <property type="entry name" value="SDR_fam"/>
</dbReference>
<dbReference type="PANTHER" id="PTHR43477">
    <property type="entry name" value="DIHYDROANTICAPSIN 7-DEHYDROGENASE"/>
    <property type="match status" value="1"/>
</dbReference>
<evidence type="ECO:0000313" key="4">
    <source>
        <dbReference type="Proteomes" id="UP000007271"/>
    </source>
</evidence>
<organism evidence="3 4">
    <name type="scientific">Loigolactobacillus coryniformis subsp. coryniformis CECT 5711</name>
    <dbReference type="NCBI Taxonomy" id="1185325"/>
    <lineage>
        <taxon>Bacteria</taxon>
        <taxon>Bacillati</taxon>
        <taxon>Bacillota</taxon>
        <taxon>Bacilli</taxon>
        <taxon>Lactobacillales</taxon>
        <taxon>Lactobacillaceae</taxon>
        <taxon>Loigolactobacillus</taxon>
    </lineage>
</organism>
<protein>
    <submittedName>
        <fullName evidence="3">Short-chain dehydrogenase/oxidoreductase</fullName>
    </submittedName>
</protein>
<dbReference type="InterPro" id="IPR036291">
    <property type="entry name" value="NAD(P)-bd_dom_sf"/>
</dbReference>
<evidence type="ECO:0000256" key="1">
    <source>
        <dbReference type="ARBA" id="ARBA00006484"/>
    </source>
</evidence>
<name>J3EQ15_9LACO</name>
<dbReference type="PANTHER" id="PTHR43477:SF1">
    <property type="entry name" value="DIHYDROANTICAPSIN 7-DEHYDROGENASE"/>
    <property type="match status" value="1"/>
</dbReference>
<keyword evidence="2" id="KW-0560">Oxidoreductase</keyword>
<evidence type="ECO:0000256" key="2">
    <source>
        <dbReference type="ARBA" id="ARBA00023002"/>
    </source>
</evidence>